<dbReference type="AlphaFoldDB" id="A0A0F9AUF0"/>
<evidence type="ECO:0000313" key="1">
    <source>
        <dbReference type="EMBL" id="KKK75836.1"/>
    </source>
</evidence>
<proteinExistence type="predicted"/>
<dbReference type="EMBL" id="LAZR01055678">
    <property type="protein sequence ID" value="KKK75836.1"/>
    <property type="molecule type" value="Genomic_DNA"/>
</dbReference>
<dbReference type="InterPro" id="IPR011990">
    <property type="entry name" value="TPR-like_helical_dom_sf"/>
</dbReference>
<accession>A0A0F9AUF0</accession>
<feature type="non-terminal residue" evidence="1">
    <location>
        <position position="1"/>
    </location>
</feature>
<name>A0A0F9AUF0_9ZZZZ</name>
<protein>
    <recommendedName>
        <fullName evidence="2">Tetratricopeptide repeat protein</fullName>
    </recommendedName>
</protein>
<gene>
    <name evidence="1" type="ORF">LCGC14_2869720</name>
</gene>
<dbReference type="Gene3D" id="1.25.40.10">
    <property type="entry name" value="Tetratricopeptide repeat domain"/>
    <property type="match status" value="1"/>
</dbReference>
<organism evidence="1">
    <name type="scientific">marine sediment metagenome</name>
    <dbReference type="NCBI Taxonomy" id="412755"/>
    <lineage>
        <taxon>unclassified sequences</taxon>
        <taxon>metagenomes</taxon>
        <taxon>ecological metagenomes</taxon>
    </lineage>
</organism>
<evidence type="ECO:0008006" key="2">
    <source>
        <dbReference type="Google" id="ProtNLM"/>
    </source>
</evidence>
<sequence length="147" mass="16501">DEACYTALYVKALVANAQGRQAEAIKAIGVLVAKWPAYARPRLNQGEILLAAGRRSGAVRAFRAGTRATVCPSGRDRSFKAELNYRVASIYADLTRRAVERNRSAAIGYKRKYHDAILRCIKLDPRHQAGRKLFLEMGGRFIQRPRR</sequence>
<reference evidence="1" key="1">
    <citation type="journal article" date="2015" name="Nature">
        <title>Complex archaea that bridge the gap between prokaryotes and eukaryotes.</title>
        <authorList>
            <person name="Spang A."/>
            <person name="Saw J.H."/>
            <person name="Jorgensen S.L."/>
            <person name="Zaremba-Niedzwiedzka K."/>
            <person name="Martijn J."/>
            <person name="Lind A.E."/>
            <person name="van Eijk R."/>
            <person name="Schleper C."/>
            <person name="Guy L."/>
            <person name="Ettema T.J."/>
        </authorList>
    </citation>
    <scope>NUCLEOTIDE SEQUENCE</scope>
</reference>
<dbReference type="SUPFAM" id="SSF48452">
    <property type="entry name" value="TPR-like"/>
    <property type="match status" value="1"/>
</dbReference>
<comment type="caution">
    <text evidence="1">The sequence shown here is derived from an EMBL/GenBank/DDBJ whole genome shotgun (WGS) entry which is preliminary data.</text>
</comment>